<keyword evidence="3" id="KW-1185">Reference proteome</keyword>
<dbReference type="GeneID" id="35603915"/>
<dbReference type="AlphaFoldDB" id="A0A2D3VBS0"/>
<proteinExistence type="predicted"/>
<evidence type="ECO:0000313" key="2">
    <source>
        <dbReference type="EMBL" id="CZT23125.1"/>
    </source>
</evidence>
<feature type="region of interest" description="Disordered" evidence="1">
    <location>
        <begin position="274"/>
        <end position="298"/>
    </location>
</feature>
<dbReference type="RefSeq" id="XP_023629849.1">
    <property type="nucleotide sequence ID" value="XM_023774081.1"/>
</dbReference>
<accession>A0A2D3VBS0</accession>
<evidence type="ECO:0000256" key="1">
    <source>
        <dbReference type="SAM" id="MobiDB-lite"/>
    </source>
</evidence>
<protein>
    <submittedName>
        <fullName evidence="2">Uncharacterized protein</fullName>
    </submittedName>
</protein>
<dbReference type="Proteomes" id="UP000225277">
    <property type="component" value="Unassembled WGS sequence"/>
</dbReference>
<organism evidence="2 3">
    <name type="scientific">Ramularia collo-cygni</name>
    <dbReference type="NCBI Taxonomy" id="112498"/>
    <lineage>
        <taxon>Eukaryota</taxon>
        <taxon>Fungi</taxon>
        <taxon>Dikarya</taxon>
        <taxon>Ascomycota</taxon>
        <taxon>Pezizomycotina</taxon>
        <taxon>Dothideomycetes</taxon>
        <taxon>Dothideomycetidae</taxon>
        <taxon>Mycosphaerellales</taxon>
        <taxon>Mycosphaerellaceae</taxon>
        <taxon>Ramularia</taxon>
    </lineage>
</organism>
<gene>
    <name evidence="2" type="ORF">RCC_08835</name>
</gene>
<feature type="compositionally biased region" description="Low complexity" evidence="1">
    <location>
        <begin position="274"/>
        <end position="284"/>
    </location>
</feature>
<name>A0A2D3VBS0_9PEZI</name>
<dbReference type="EMBL" id="FJUY01000015">
    <property type="protein sequence ID" value="CZT23125.1"/>
    <property type="molecule type" value="Genomic_DNA"/>
</dbReference>
<evidence type="ECO:0000313" key="3">
    <source>
        <dbReference type="Proteomes" id="UP000225277"/>
    </source>
</evidence>
<reference evidence="2 3" key="1">
    <citation type="submission" date="2016-03" db="EMBL/GenBank/DDBJ databases">
        <authorList>
            <person name="Ploux O."/>
        </authorList>
    </citation>
    <scope>NUCLEOTIDE SEQUENCE [LARGE SCALE GENOMIC DNA]</scope>
    <source>
        <strain evidence="2 3">URUG2</strain>
    </source>
</reference>
<sequence>MINNMSPHTSFLPSSINMDESITAALPLWDAPVAAWKDVFAVALPALVVGRCRSAACPRMKSHRFKSITKVSGQTFQVCHKSYLRRRRLQVYYKSYVPGLGIPDMTLQGTGEIPNPLFLGGKSDDSPAARAMMRRQSLLRTASADTTTGRMDVLRDQYQDLTTLHDHTIYFTTARPTGMTACYLLSTRGSKALGSAPTRSGLYALAWRVHSQVVRGLGNTYRSFMMSSRPSSRPSMSNIKSSHSIIVVVHHQHKQQYHHRCPTSTTLHLIITLQHQHQHQQASTSPPPSTTTPTHHGGACHKCPWVPRERQTVQCRNPASAGFLPRRQDP</sequence>